<evidence type="ECO:0000313" key="1">
    <source>
        <dbReference type="EMBL" id="KAA6365697.1"/>
    </source>
</evidence>
<proteinExistence type="predicted"/>
<name>A0A5J4U554_9EUKA</name>
<sequence>MQERTEMIDTKDLMVVIFSILLTELQKVSAVASTIKAKIYIKTFSYDQSEDKFIEKWLDQVFCEALQIRCDNKFANGVSQRYEVLII</sequence>
<dbReference type="OrthoDB" id="5988713at2759"/>
<evidence type="ECO:0000313" key="2">
    <source>
        <dbReference type="Proteomes" id="UP000324800"/>
    </source>
</evidence>
<dbReference type="AlphaFoldDB" id="A0A5J4U554"/>
<dbReference type="Proteomes" id="UP000324800">
    <property type="component" value="Unassembled WGS sequence"/>
</dbReference>
<protein>
    <submittedName>
        <fullName evidence="1">Uncharacterized protein</fullName>
    </submittedName>
</protein>
<gene>
    <name evidence="1" type="ORF">EZS28_038776</name>
</gene>
<reference evidence="1 2" key="1">
    <citation type="submission" date="2019-03" db="EMBL/GenBank/DDBJ databases">
        <title>Single cell metagenomics reveals metabolic interactions within the superorganism composed of flagellate Streblomastix strix and complex community of Bacteroidetes bacteria on its surface.</title>
        <authorList>
            <person name="Treitli S.C."/>
            <person name="Kolisko M."/>
            <person name="Husnik F."/>
            <person name="Keeling P."/>
            <person name="Hampl V."/>
        </authorList>
    </citation>
    <scope>NUCLEOTIDE SEQUENCE [LARGE SCALE GENOMIC DNA]</scope>
    <source>
        <strain evidence="1">ST1C</strain>
    </source>
</reference>
<organism evidence="1 2">
    <name type="scientific">Streblomastix strix</name>
    <dbReference type="NCBI Taxonomy" id="222440"/>
    <lineage>
        <taxon>Eukaryota</taxon>
        <taxon>Metamonada</taxon>
        <taxon>Preaxostyla</taxon>
        <taxon>Oxymonadida</taxon>
        <taxon>Streblomastigidae</taxon>
        <taxon>Streblomastix</taxon>
    </lineage>
</organism>
<comment type="caution">
    <text evidence="1">The sequence shown here is derived from an EMBL/GenBank/DDBJ whole genome shotgun (WGS) entry which is preliminary data.</text>
</comment>
<accession>A0A5J4U554</accession>
<dbReference type="EMBL" id="SNRW01020198">
    <property type="protein sequence ID" value="KAA6365697.1"/>
    <property type="molecule type" value="Genomic_DNA"/>
</dbReference>